<evidence type="ECO:0000256" key="5">
    <source>
        <dbReference type="ARBA" id="ARBA00022519"/>
    </source>
</evidence>
<dbReference type="UniPathway" id="UPA00252"/>
<comment type="pathway">
    <text evidence="3">Porphyrin-containing compound metabolism; protoheme biosynthesis.</text>
</comment>
<evidence type="ECO:0000313" key="12">
    <source>
        <dbReference type="EMBL" id="KEF30228.1"/>
    </source>
</evidence>
<evidence type="ECO:0000256" key="1">
    <source>
        <dbReference type="ARBA" id="ARBA00002962"/>
    </source>
</evidence>
<name>A0A072MZW6_9GAMM</name>
<dbReference type="NCBIfam" id="TIGR00540">
    <property type="entry name" value="TPR_hemY_coli"/>
    <property type="match status" value="1"/>
</dbReference>
<organism evidence="12 13">
    <name type="scientific">Marinobacter nitratireducens</name>
    <dbReference type="NCBI Taxonomy" id="1137280"/>
    <lineage>
        <taxon>Bacteria</taxon>
        <taxon>Pseudomonadati</taxon>
        <taxon>Pseudomonadota</taxon>
        <taxon>Gammaproteobacteria</taxon>
        <taxon>Pseudomonadales</taxon>
        <taxon>Marinobacteraceae</taxon>
        <taxon>Marinobacter</taxon>
    </lineage>
</organism>
<keyword evidence="8 10" id="KW-0472">Membrane</keyword>
<evidence type="ECO:0000256" key="7">
    <source>
        <dbReference type="ARBA" id="ARBA00022989"/>
    </source>
</evidence>
<evidence type="ECO:0000256" key="8">
    <source>
        <dbReference type="ARBA" id="ARBA00023136"/>
    </source>
</evidence>
<dbReference type="GO" id="GO:0042168">
    <property type="term" value="P:heme metabolic process"/>
    <property type="evidence" value="ECO:0007669"/>
    <property type="project" value="InterPro"/>
</dbReference>
<dbReference type="SUPFAM" id="SSF48452">
    <property type="entry name" value="TPR-like"/>
    <property type="match status" value="1"/>
</dbReference>
<dbReference type="GO" id="GO:0005886">
    <property type="term" value="C:plasma membrane"/>
    <property type="evidence" value="ECO:0007669"/>
    <property type="project" value="UniProtKB-SubCell"/>
</dbReference>
<evidence type="ECO:0000256" key="9">
    <source>
        <dbReference type="ARBA" id="ARBA00023244"/>
    </source>
</evidence>
<dbReference type="Gene3D" id="1.25.40.10">
    <property type="entry name" value="Tetratricopeptide repeat domain"/>
    <property type="match status" value="2"/>
</dbReference>
<accession>A0A072MZW6</accession>
<protein>
    <submittedName>
        <fullName evidence="12">HemY like protein</fullName>
    </submittedName>
</protein>
<comment type="subcellular location">
    <subcellularLocation>
        <location evidence="2">Cell inner membrane</location>
        <topology evidence="2">Multi-pass membrane protein</topology>
    </subcellularLocation>
</comment>
<evidence type="ECO:0000259" key="11">
    <source>
        <dbReference type="Pfam" id="PF07219"/>
    </source>
</evidence>
<keyword evidence="6 10" id="KW-0812">Transmembrane</keyword>
<reference evidence="12 13" key="1">
    <citation type="submission" date="2012-12" db="EMBL/GenBank/DDBJ databases">
        <title>Genome assembly of Marinobacter sp. AK21.</title>
        <authorList>
            <person name="Khatri I."/>
            <person name="Kumar R."/>
            <person name="Vaidya B."/>
            <person name="Subramanian S."/>
            <person name="Pinnaka A."/>
        </authorList>
    </citation>
    <scope>NUCLEOTIDE SEQUENCE [LARGE SCALE GENOMIC DNA]</scope>
    <source>
        <strain evidence="12 13">AK21</strain>
    </source>
</reference>
<sequence length="413" mass="47087">MIRLLLIVLLALLIGTGLSLGLEYDLGYIRISLGNYLIETNFWVGLGLLVAMVALIVVAMNLFRRFRQSSGVVTGWLARGNERRARRRTTQGLLALAEGNWPRARKLLASSASHADTPLINYLAAAQASFESGDHEAVDELLRKAFESTPGSDMAVGITQAQLQLAGNRLEQALATLLRLRKQSPHHPFVLKLLKNTYLRLEDWRELSKILPELQKRNVMADDEFNELQRQVWHNLLEQAADDCRRQRQQDPEASLAPLTRLWDELPGFLRRDEQTIKDYARLLADLGDEAQTETLLRKVLRNHWSDELVNLYGRIEGQKPDEQLLLAEQWLKDRPNNPELLLALGRLSLRNQLWGKAREYFETSLRLRRNRETLAELSRLSAHMGEEEASIKLMMQGLSNDNGLPELPMPKA</sequence>
<dbReference type="EMBL" id="ANIE01000009">
    <property type="protein sequence ID" value="KEF30228.1"/>
    <property type="molecule type" value="Genomic_DNA"/>
</dbReference>
<dbReference type="PATRIC" id="fig|1137280.3.peg.3222"/>
<dbReference type="OrthoDB" id="7053339at2"/>
<evidence type="ECO:0000313" key="13">
    <source>
        <dbReference type="Proteomes" id="UP000035057"/>
    </source>
</evidence>
<keyword evidence="5" id="KW-0997">Cell inner membrane</keyword>
<dbReference type="Pfam" id="PF07219">
    <property type="entry name" value="HemY_N"/>
    <property type="match status" value="1"/>
</dbReference>
<evidence type="ECO:0000256" key="2">
    <source>
        <dbReference type="ARBA" id="ARBA00004429"/>
    </source>
</evidence>
<keyword evidence="7 10" id="KW-1133">Transmembrane helix</keyword>
<dbReference type="InterPro" id="IPR011990">
    <property type="entry name" value="TPR-like_helical_dom_sf"/>
</dbReference>
<keyword evidence="9" id="KW-0627">Porphyrin biosynthesis</keyword>
<gene>
    <name evidence="12" type="ORF">D777_03404</name>
</gene>
<proteinExistence type="predicted"/>
<dbReference type="RefSeq" id="WP_036134189.1">
    <property type="nucleotide sequence ID" value="NZ_ANIE01000009.1"/>
</dbReference>
<evidence type="ECO:0000256" key="4">
    <source>
        <dbReference type="ARBA" id="ARBA00022475"/>
    </source>
</evidence>
<dbReference type="InterPro" id="IPR005254">
    <property type="entry name" value="Heme_biosyn_assoc_TPR_pro"/>
</dbReference>
<dbReference type="Proteomes" id="UP000035057">
    <property type="component" value="Unassembled WGS sequence"/>
</dbReference>
<feature type="transmembrane region" description="Helical" evidence="10">
    <location>
        <begin position="43"/>
        <end position="63"/>
    </location>
</feature>
<dbReference type="STRING" id="1137280.D777_03404"/>
<dbReference type="GO" id="GO:0006779">
    <property type="term" value="P:porphyrin-containing compound biosynthetic process"/>
    <property type="evidence" value="ECO:0007669"/>
    <property type="project" value="UniProtKB-KW"/>
</dbReference>
<dbReference type="InterPro" id="IPR010817">
    <property type="entry name" value="HemY_N"/>
</dbReference>
<comment type="function">
    <text evidence="1">Involved in a late step of protoheme IX synthesis.</text>
</comment>
<comment type="caution">
    <text evidence="12">The sequence shown here is derived from an EMBL/GenBank/DDBJ whole genome shotgun (WGS) entry which is preliminary data.</text>
</comment>
<evidence type="ECO:0000256" key="6">
    <source>
        <dbReference type="ARBA" id="ARBA00022692"/>
    </source>
</evidence>
<keyword evidence="13" id="KW-1185">Reference proteome</keyword>
<evidence type="ECO:0000256" key="10">
    <source>
        <dbReference type="SAM" id="Phobius"/>
    </source>
</evidence>
<dbReference type="AlphaFoldDB" id="A0A072MZW6"/>
<feature type="domain" description="HemY N-terminal" evidence="11">
    <location>
        <begin position="27"/>
        <end position="133"/>
    </location>
</feature>
<evidence type="ECO:0000256" key="3">
    <source>
        <dbReference type="ARBA" id="ARBA00004744"/>
    </source>
</evidence>
<keyword evidence="4" id="KW-1003">Cell membrane</keyword>